<sequence length="245" mass="25706">MKSILEGWVRRRNPQFALHPAMSTSILLSFGAQTAQSLLRGSRLWLRGRAASGAMLGRGVRFQHLGRIRFGKWLKVGDYARFSGLGTGGLTLGDSVSIGAFSQVIVSTSLAEPGQYIKLGHRVGIGEFAYLGGGGGLSIGDDCIIGQYFSCHPENHLHADHKELIRLQGVSRKGISIGPNCWIGSKVTVLDGVMIGAGCVVAAGAVVTRSVPAGSVVAGVPARIISSRVPQPVTPEALNKILAVA</sequence>
<keyword evidence="1" id="KW-0808">Transferase</keyword>
<accession>A0A558C4J9</accession>
<dbReference type="PANTHER" id="PTHR23416:SF78">
    <property type="entry name" value="LIPOPOLYSACCHARIDE BIOSYNTHESIS O-ACETYL TRANSFERASE WBBJ-RELATED"/>
    <property type="match status" value="1"/>
</dbReference>
<dbReference type="InterPro" id="IPR051159">
    <property type="entry name" value="Hexapeptide_acetyltransf"/>
</dbReference>
<dbReference type="InterPro" id="IPR011004">
    <property type="entry name" value="Trimer_LpxA-like_sf"/>
</dbReference>
<dbReference type="SUPFAM" id="SSF51161">
    <property type="entry name" value="Trimeric LpxA-like enzymes"/>
    <property type="match status" value="2"/>
</dbReference>
<dbReference type="Pfam" id="PF00132">
    <property type="entry name" value="Hexapep"/>
    <property type="match status" value="1"/>
</dbReference>
<dbReference type="Proteomes" id="UP000317624">
    <property type="component" value="Unassembled WGS sequence"/>
</dbReference>
<keyword evidence="1" id="KW-0012">Acyltransferase</keyword>
<organism evidence="1 2">
    <name type="scientific">Hymenobacter setariae</name>
    <dbReference type="NCBI Taxonomy" id="2594794"/>
    <lineage>
        <taxon>Bacteria</taxon>
        <taxon>Pseudomonadati</taxon>
        <taxon>Bacteroidota</taxon>
        <taxon>Cytophagia</taxon>
        <taxon>Cytophagales</taxon>
        <taxon>Hymenobacteraceae</taxon>
        <taxon>Hymenobacter</taxon>
    </lineage>
</organism>
<protein>
    <submittedName>
        <fullName evidence="1">Acyltransferase</fullName>
    </submittedName>
</protein>
<evidence type="ECO:0000313" key="1">
    <source>
        <dbReference type="EMBL" id="TVT43572.1"/>
    </source>
</evidence>
<dbReference type="EMBL" id="VMRJ01000001">
    <property type="protein sequence ID" value="TVT43572.1"/>
    <property type="molecule type" value="Genomic_DNA"/>
</dbReference>
<gene>
    <name evidence="1" type="ORF">FNT36_05660</name>
</gene>
<dbReference type="CDD" id="cd04647">
    <property type="entry name" value="LbH_MAT_like"/>
    <property type="match status" value="1"/>
</dbReference>
<keyword evidence="2" id="KW-1185">Reference proteome</keyword>
<proteinExistence type="predicted"/>
<name>A0A558C4J9_9BACT</name>
<dbReference type="PANTHER" id="PTHR23416">
    <property type="entry name" value="SIALIC ACID SYNTHASE-RELATED"/>
    <property type="match status" value="1"/>
</dbReference>
<dbReference type="GO" id="GO:0016746">
    <property type="term" value="F:acyltransferase activity"/>
    <property type="evidence" value="ECO:0007669"/>
    <property type="project" value="UniProtKB-KW"/>
</dbReference>
<dbReference type="OrthoDB" id="2643438at2"/>
<comment type="caution">
    <text evidence="1">The sequence shown here is derived from an EMBL/GenBank/DDBJ whole genome shotgun (WGS) entry which is preliminary data.</text>
</comment>
<evidence type="ECO:0000313" key="2">
    <source>
        <dbReference type="Proteomes" id="UP000317624"/>
    </source>
</evidence>
<reference evidence="1 2" key="1">
    <citation type="submission" date="2019-07" db="EMBL/GenBank/DDBJ databases">
        <title>Hymenobacter sp. straun FUR1 Genome sequencing and assembly.</title>
        <authorList>
            <person name="Chhetri G."/>
        </authorList>
    </citation>
    <scope>NUCLEOTIDE SEQUENCE [LARGE SCALE GENOMIC DNA]</scope>
    <source>
        <strain evidence="1 2">Fur1</strain>
    </source>
</reference>
<dbReference type="RefSeq" id="WP_144845201.1">
    <property type="nucleotide sequence ID" value="NZ_VMRJ01000001.1"/>
</dbReference>
<dbReference type="InterPro" id="IPR001451">
    <property type="entry name" value="Hexapep"/>
</dbReference>
<dbReference type="AlphaFoldDB" id="A0A558C4J9"/>
<dbReference type="Gene3D" id="2.160.10.10">
    <property type="entry name" value="Hexapeptide repeat proteins"/>
    <property type="match status" value="1"/>
</dbReference>